<reference evidence="1 2" key="1">
    <citation type="submission" date="2021-04" db="EMBL/GenBank/DDBJ databases">
        <authorList>
            <person name="Huq M.A."/>
        </authorList>
    </citation>
    <scope>NUCLEOTIDE SEQUENCE [LARGE SCALE GENOMIC DNA]</scope>
    <source>
        <strain evidence="1 2">MAH-13</strain>
    </source>
</reference>
<evidence type="ECO:0000313" key="1">
    <source>
        <dbReference type="EMBL" id="MBP1475257.1"/>
    </source>
</evidence>
<protein>
    <recommendedName>
        <fullName evidence="3">Efflux transporter periplasmic adaptor subunit</fullName>
    </recommendedName>
</protein>
<keyword evidence="2" id="KW-1185">Reference proteome</keyword>
<name>A0ABS4DQC6_9GAMM</name>
<accession>A0ABS4DQC6</accession>
<dbReference type="EMBL" id="JAGJRS010000025">
    <property type="protein sequence ID" value="MBP1475257.1"/>
    <property type="molecule type" value="Genomic_DNA"/>
</dbReference>
<sequence length="50" mass="5564">MKKPRRRLGLILLLVALLVLLVLGALRWRQQFRAAPADQTLSPAADASVR</sequence>
<comment type="caution">
    <text evidence="1">The sequence shown here is derived from an EMBL/GenBank/DDBJ whole genome shotgun (WGS) entry which is preliminary data.</text>
</comment>
<organism evidence="1 2">
    <name type="scientific">Frateuria flava</name>
    <dbReference type="NCBI Taxonomy" id="2821489"/>
    <lineage>
        <taxon>Bacteria</taxon>
        <taxon>Pseudomonadati</taxon>
        <taxon>Pseudomonadota</taxon>
        <taxon>Gammaproteobacteria</taxon>
        <taxon>Lysobacterales</taxon>
        <taxon>Rhodanobacteraceae</taxon>
        <taxon>Frateuria</taxon>
    </lineage>
</organism>
<dbReference type="Proteomes" id="UP000823790">
    <property type="component" value="Unassembled WGS sequence"/>
</dbReference>
<dbReference type="RefSeq" id="WP_209621642.1">
    <property type="nucleotide sequence ID" value="NZ_JAGJRS010000025.1"/>
</dbReference>
<evidence type="ECO:0008006" key="3">
    <source>
        <dbReference type="Google" id="ProtNLM"/>
    </source>
</evidence>
<evidence type="ECO:0000313" key="2">
    <source>
        <dbReference type="Proteomes" id="UP000823790"/>
    </source>
</evidence>
<proteinExistence type="predicted"/>
<gene>
    <name evidence="1" type="ORF">J7I44_13165</name>
</gene>